<feature type="compositionally biased region" description="Basic and acidic residues" evidence="1">
    <location>
        <begin position="32"/>
        <end position="54"/>
    </location>
</feature>
<dbReference type="PANTHER" id="PTHR47650">
    <property type="entry name" value="ZINC FINGER CCCH DOMAIN-CONTAINING PROTEIN 22"/>
    <property type="match status" value="1"/>
</dbReference>
<evidence type="ECO:0000313" key="3">
    <source>
        <dbReference type="EMBL" id="KAK3210850.1"/>
    </source>
</evidence>
<proteinExistence type="predicted"/>
<protein>
    <recommendedName>
        <fullName evidence="2">G-patch domain-containing protein</fullName>
    </recommendedName>
</protein>
<evidence type="ECO:0000259" key="2">
    <source>
        <dbReference type="PROSITE" id="PS50174"/>
    </source>
</evidence>
<reference evidence="3" key="1">
    <citation type="journal article" date="2023" name="Plant J.">
        <title>Genome sequences and population genomics provide insights into the demographic history, inbreeding, and mutation load of two 'living fossil' tree species of Dipteronia.</title>
        <authorList>
            <person name="Feng Y."/>
            <person name="Comes H.P."/>
            <person name="Chen J."/>
            <person name="Zhu S."/>
            <person name="Lu R."/>
            <person name="Zhang X."/>
            <person name="Li P."/>
            <person name="Qiu J."/>
            <person name="Olsen K.M."/>
            <person name="Qiu Y."/>
        </authorList>
    </citation>
    <scope>NUCLEOTIDE SEQUENCE</scope>
    <source>
        <strain evidence="3">NBL</strain>
    </source>
</reference>
<evidence type="ECO:0000256" key="1">
    <source>
        <dbReference type="SAM" id="MobiDB-lite"/>
    </source>
</evidence>
<dbReference type="InterPro" id="IPR000467">
    <property type="entry name" value="G_patch_dom"/>
</dbReference>
<feature type="domain" description="G-patch" evidence="2">
    <location>
        <begin position="1"/>
        <end position="36"/>
    </location>
</feature>
<dbReference type="Proteomes" id="UP001281410">
    <property type="component" value="Unassembled WGS sequence"/>
</dbReference>
<evidence type="ECO:0000313" key="4">
    <source>
        <dbReference type="Proteomes" id="UP001281410"/>
    </source>
</evidence>
<dbReference type="GO" id="GO:0003676">
    <property type="term" value="F:nucleic acid binding"/>
    <property type="evidence" value="ECO:0007669"/>
    <property type="project" value="InterPro"/>
</dbReference>
<dbReference type="AlphaFoldDB" id="A0AAE0ACT4"/>
<dbReference type="PANTHER" id="PTHR47650:SF2">
    <property type="entry name" value="ZINC FINGER CCCH DOMAIN-CONTAINING PROTEIN 22"/>
    <property type="match status" value="1"/>
</dbReference>
<comment type="caution">
    <text evidence="3">The sequence shown here is derived from an EMBL/GenBank/DDBJ whole genome shotgun (WGS) entry which is preliminary data.</text>
</comment>
<organism evidence="3 4">
    <name type="scientific">Dipteronia sinensis</name>
    <dbReference type="NCBI Taxonomy" id="43782"/>
    <lineage>
        <taxon>Eukaryota</taxon>
        <taxon>Viridiplantae</taxon>
        <taxon>Streptophyta</taxon>
        <taxon>Embryophyta</taxon>
        <taxon>Tracheophyta</taxon>
        <taxon>Spermatophyta</taxon>
        <taxon>Magnoliopsida</taxon>
        <taxon>eudicotyledons</taxon>
        <taxon>Gunneridae</taxon>
        <taxon>Pentapetalae</taxon>
        <taxon>rosids</taxon>
        <taxon>malvids</taxon>
        <taxon>Sapindales</taxon>
        <taxon>Sapindaceae</taxon>
        <taxon>Hippocastanoideae</taxon>
        <taxon>Acereae</taxon>
        <taxon>Dipteronia</taxon>
    </lineage>
</organism>
<dbReference type="PROSITE" id="PS50174">
    <property type="entry name" value="G_PATCH"/>
    <property type="match status" value="1"/>
</dbReference>
<sequence length="60" mass="6656">MDYREGMGLGASGQGLLDPILVKVLKPKQSLDHAFKSQENREGEESQGKKESRGGKRKVR</sequence>
<dbReference type="EMBL" id="JANJYJ010000005">
    <property type="protein sequence ID" value="KAK3210850.1"/>
    <property type="molecule type" value="Genomic_DNA"/>
</dbReference>
<accession>A0AAE0ACT4</accession>
<dbReference type="Pfam" id="PF01585">
    <property type="entry name" value="G-patch"/>
    <property type="match status" value="1"/>
</dbReference>
<feature type="region of interest" description="Disordered" evidence="1">
    <location>
        <begin position="32"/>
        <end position="60"/>
    </location>
</feature>
<keyword evidence="4" id="KW-1185">Reference proteome</keyword>
<name>A0AAE0ACT4_9ROSI</name>
<gene>
    <name evidence="3" type="ORF">Dsin_015556</name>
</gene>